<dbReference type="OrthoDB" id="8670769at2"/>
<evidence type="ECO:0000256" key="3">
    <source>
        <dbReference type="ARBA" id="ARBA00022692"/>
    </source>
</evidence>
<gene>
    <name evidence="10" type="ORF">SAMN04488513_101899</name>
</gene>
<comment type="similarity">
    <text evidence="6">Belongs to the YccS/YhfK family.</text>
</comment>
<evidence type="ECO:0000256" key="4">
    <source>
        <dbReference type="ARBA" id="ARBA00022989"/>
    </source>
</evidence>
<dbReference type="Proteomes" id="UP000184543">
    <property type="component" value="Unassembled WGS sequence"/>
</dbReference>
<feature type="transmembrane region" description="Helical" evidence="7">
    <location>
        <begin position="457"/>
        <end position="489"/>
    </location>
</feature>
<dbReference type="Pfam" id="PF12805">
    <property type="entry name" value="FUSC-like"/>
    <property type="match status" value="1"/>
</dbReference>
<sequence>MVAFKKEISEYLFDLIGFFKSTDFSKAILLAIAATLPIVIGINLDQLEIGLSLCFGALWCAPSNTSGNYRHSKMGILLSAMLIAIISYIGGYFNFKAWPMLPVLGLATFLIAYISVFGFRASLISFSGLLALVLSFAYETKELLLWEHCLWTAFGGLWYLLLVMAWHRINPKAQIEEALSKTYILTADYLETRARLIDPATDHKSLMALLAEKQDQLTEHHETLREILIQSRKNSGRSTYQNRRLLVFVQLIEMLEIAMANPVEYDKMTAFFERHPKYTKSFQSLIIEISNQLRAISKTDIRSKKTAPAQSLRTLFKNVQHDIDLLKKGEGEDFTDFLMLQNLLEYQEKQYEKLKRIKWLLGNPEIDQADFVDRETAKKFLPRQDYSPALLYRNFNFGSPIFRHSLRLAVITMVGYALGSFFKFQNPYWILLTIIVIMRPSYGLTKKRAKERIIGTLIGAALATAVVFFVSDPYIFGAMGIASLIMAFSMVQKNYRISATFITLSVIFIYGIIRPDIHTIIQYRILDTVFGAGLSFAAILWLWPSWSFAKIEEDIANSLSANKKFFEQIVRFYEKKGKIPVEYNMARKQAFNETSNLSSAFQAMTQEPASKQKQFNKTYEMVVLVHSFLSSLSSLSGYIQNYGTTEASDNFKKTANLIINNLQQVIYQLRDKEDGPRAATQTDETAFRRLLPQLDKASTNPPTERNRQEAHLIGEQLQWLFSLSRDMLKLSKGWTGNG</sequence>
<feature type="transmembrane region" description="Helical" evidence="7">
    <location>
        <begin position="97"/>
        <end position="114"/>
    </location>
</feature>
<dbReference type="STRING" id="192903.SAMN04488513_101899"/>
<feature type="transmembrane region" description="Helical" evidence="7">
    <location>
        <begin position="405"/>
        <end position="422"/>
    </location>
</feature>
<evidence type="ECO:0000313" key="10">
    <source>
        <dbReference type="EMBL" id="SHI65231.1"/>
    </source>
</evidence>
<dbReference type="InterPro" id="IPR032692">
    <property type="entry name" value="YccS_N"/>
</dbReference>
<dbReference type="AlphaFoldDB" id="A0A1M6CWK7"/>
<dbReference type="PANTHER" id="PTHR30509:SF9">
    <property type="entry name" value="MULTIDRUG RESISTANCE PROTEIN MDTO"/>
    <property type="match status" value="1"/>
</dbReference>
<evidence type="ECO:0000259" key="8">
    <source>
        <dbReference type="Pfam" id="PF12805"/>
    </source>
</evidence>
<keyword evidence="4 7" id="KW-1133">Transmembrane helix</keyword>
<dbReference type="PANTHER" id="PTHR30509">
    <property type="entry name" value="P-HYDROXYBENZOIC ACID EFFLUX PUMP SUBUNIT-RELATED"/>
    <property type="match status" value="1"/>
</dbReference>
<reference evidence="11" key="1">
    <citation type="submission" date="2016-11" db="EMBL/GenBank/DDBJ databases">
        <authorList>
            <person name="Varghese N."/>
            <person name="Submissions S."/>
        </authorList>
    </citation>
    <scope>NUCLEOTIDE SEQUENCE [LARGE SCALE GENOMIC DNA]</scope>
    <source>
        <strain evidence="11">DSM 19858</strain>
    </source>
</reference>
<feature type="transmembrane region" description="Helical" evidence="7">
    <location>
        <begin position="428"/>
        <end position="445"/>
    </location>
</feature>
<dbReference type="GO" id="GO:0005886">
    <property type="term" value="C:plasma membrane"/>
    <property type="evidence" value="ECO:0007669"/>
    <property type="project" value="UniProtKB-SubCell"/>
</dbReference>
<keyword evidence="3 7" id="KW-0812">Transmembrane</keyword>
<feature type="domain" description="Integral membrane protein YccS N-terminal" evidence="8">
    <location>
        <begin position="78"/>
        <end position="331"/>
    </location>
</feature>
<evidence type="ECO:0000256" key="1">
    <source>
        <dbReference type="ARBA" id="ARBA00004651"/>
    </source>
</evidence>
<name>A0A1M6CWK7_9FLAO</name>
<feature type="transmembrane region" description="Helical" evidence="7">
    <location>
        <begin position="525"/>
        <end position="543"/>
    </location>
</feature>
<evidence type="ECO:0000256" key="2">
    <source>
        <dbReference type="ARBA" id="ARBA00022475"/>
    </source>
</evidence>
<accession>A0A1M6CWK7</accession>
<keyword evidence="2" id="KW-1003">Cell membrane</keyword>
<evidence type="ECO:0000256" key="7">
    <source>
        <dbReference type="SAM" id="Phobius"/>
    </source>
</evidence>
<evidence type="ECO:0000313" key="11">
    <source>
        <dbReference type="Proteomes" id="UP000184543"/>
    </source>
</evidence>
<evidence type="ECO:0000256" key="6">
    <source>
        <dbReference type="ARBA" id="ARBA00043993"/>
    </source>
</evidence>
<organism evidence="10 11">
    <name type="scientific">Pseudozobellia thermophila</name>
    <dbReference type="NCBI Taxonomy" id="192903"/>
    <lineage>
        <taxon>Bacteria</taxon>
        <taxon>Pseudomonadati</taxon>
        <taxon>Bacteroidota</taxon>
        <taxon>Flavobacteriia</taxon>
        <taxon>Flavobacteriales</taxon>
        <taxon>Flavobacteriaceae</taxon>
        <taxon>Pseudozobellia</taxon>
    </lineage>
</organism>
<feature type="transmembrane region" description="Helical" evidence="7">
    <location>
        <begin position="74"/>
        <end position="91"/>
    </location>
</feature>
<keyword evidence="5 7" id="KW-0472">Membrane</keyword>
<dbReference type="RefSeq" id="WP_094766525.1">
    <property type="nucleotide sequence ID" value="NZ_FQYU01000001.1"/>
</dbReference>
<dbReference type="EMBL" id="FQYU01000001">
    <property type="protein sequence ID" value="SHI65231.1"/>
    <property type="molecule type" value="Genomic_DNA"/>
</dbReference>
<feature type="transmembrane region" description="Helical" evidence="7">
    <location>
        <begin position="144"/>
        <end position="166"/>
    </location>
</feature>
<proteinExistence type="inferred from homology"/>
<feature type="transmembrane region" description="Helical" evidence="7">
    <location>
        <begin position="27"/>
        <end position="44"/>
    </location>
</feature>
<comment type="subcellular location">
    <subcellularLocation>
        <location evidence="1">Cell membrane</location>
        <topology evidence="1">Multi-pass membrane protein</topology>
    </subcellularLocation>
</comment>
<dbReference type="InterPro" id="IPR049453">
    <property type="entry name" value="Memb_transporter_dom"/>
</dbReference>
<feature type="transmembrane region" description="Helical" evidence="7">
    <location>
        <begin position="495"/>
        <end position="513"/>
    </location>
</feature>
<evidence type="ECO:0000256" key="5">
    <source>
        <dbReference type="ARBA" id="ARBA00023136"/>
    </source>
</evidence>
<evidence type="ECO:0000259" key="9">
    <source>
        <dbReference type="Pfam" id="PF13515"/>
    </source>
</evidence>
<protein>
    <submittedName>
        <fullName evidence="10">TIGR01666 family membrane protein</fullName>
    </submittedName>
</protein>
<feature type="domain" description="Integral membrane bound transporter" evidence="9">
    <location>
        <begin position="416"/>
        <end position="537"/>
    </location>
</feature>
<keyword evidence="11" id="KW-1185">Reference proteome</keyword>
<dbReference type="Pfam" id="PF13515">
    <property type="entry name" value="FUSC_2"/>
    <property type="match status" value="1"/>
</dbReference>